<feature type="compositionally biased region" description="Basic and acidic residues" evidence="1">
    <location>
        <begin position="148"/>
        <end position="190"/>
    </location>
</feature>
<feature type="compositionally biased region" description="Basic and acidic residues" evidence="1">
    <location>
        <begin position="218"/>
        <end position="263"/>
    </location>
</feature>
<protein>
    <submittedName>
        <fullName evidence="2">Uncharacterized protein</fullName>
    </submittedName>
</protein>
<proteinExistence type="predicted"/>
<feature type="non-terminal residue" evidence="2">
    <location>
        <position position="388"/>
    </location>
</feature>
<reference evidence="2" key="1">
    <citation type="submission" date="2023-10" db="EMBL/GenBank/DDBJ databases">
        <title>Genome assembly of Pristionchus species.</title>
        <authorList>
            <person name="Yoshida K."/>
            <person name="Sommer R.J."/>
        </authorList>
    </citation>
    <scope>NUCLEOTIDE SEQUENCE</scope>
    <source>
        <strain evidence="2">RS5133</strain>
    </source>
</reference>
<dbReference type="AlphaFoldDB" id="A0AAV5VHT3"/>
<feature type="region of interest" description="Disordered" evidence="1">
    <location>
        <begin position="148"/>
        <end position="388"/>
    </location>
</feature>
<accession>A0AAV5VHT3</accession>
<evidence type="ECO:0000256" key="1">
    <source>
        <dbReference type="SAM" id="MobiDB-lite"/>
    </source>
</evidence>
<dbReference type="Proteomes" id="UP001432322">
    <property type="component" value="Unassembled WGS sequence"/>
</dbReference>
<comment type="caution">
    <text evidence="2">The sequence shown here is derived from an EMBL/GenBank/DDBJ whole genome shotgun (WGS) entry which is preliminary data.</text>
</comment>
<feature type="compositionally biased region" description="Basic and acidic residues" evidence="1">
    <location>
        <begin position="335"/>
        <end position="364"/>
    </location>
</feature>
<sequence length="388" mass="43188">GYGGRGGHMDVGYGRGRGGGGYRGRGYGGADGYHTRGGGQYRGGYGGDMGGRYQNEGQGGMGRSNSYYGNTRDHHQPAPINRSRTESTSSYATIDRAPSRFSCDAPISPPQGSVEMATRKPSAKSIFGEAKPVDTTKKLCEVEERLAAEEKERKKEAEEKKRVEEEKRRMEEEEKKREEEERQREKERMIKVSCSAPHPPMQILRRPKTADSVDEGVSIEREFSTEERGDKRKEGGEQRKKQPSFKENKEREREKEGEREKSITKNKVRTFSNSSRIGPKSGSIDHEEMRGGGEGGRGAPRGRGGIRGSRGRGIRGGYGGVSGRRNSGGSNIDPSIDREKEDERREKKEERKEGGERERTEKKPFNIQSRLYSDGDVSLPPPSSHSTP</sequence>
<feature type="non-terminal residue" evidence="2">
    <location>
        <position position="1"/>
    </location>
</feature>
<feature type="region of interest" description="Disordered" evidence="1">
    <location>
        <begin position="49"/>
        <end position="136"/>
    </location>
</feature>
<feature type="compositionally biased region" description="Gly residues" evidence="1">
    <location>
        <begin position="292"/>
        <end position="308"/>
    </location>
</feature>
<organism evidence="2 3">
    <name type="scientific">Pristionchus fissidentatus</name>
    <dbReference type="NCBI Taxonomy" id="1538716"/>
    <lineage>
        <taxon>Eukaryota</taxon>
        <taxon>Metazoa</taxon>
        <taxon>Ecdysozoa</taxon>
        <taxon>Nematoda</taxon>
        <taxon>Chromadorea</taxon>
        <taxon>Rhabditida</taxon>
        <taxon>Rhabditina</taxon>
        <taxon>Diplogasteromorpha</taxon>
        <taxon>Diplogasteroidea</taxon>
        <taxon>Neodiplogasteridae</taxon>
        <taxon>Pristionchus</taxon>
    </lineage>
</organism>
<keyword evidence="3" id="KW-1185">Reference proteome</keyword>
<gene>
    <name evidence="2" type="ORF">PFISCL1PPCAC_10483</name>
</gene>
<feature type="compositionally biased region" description="Gly residues" evidence="1">
    <location>
        <begin position="13"/>
        <end position="23"/>
    </location>
</feature>
<dbReference type="EMBL" id="BTSY01000003">
    <property type="protein sequence ID" value="GMT19186.1"/>
    <property type="molecule type" value="Genomic_DNA"/>
</dbReference>
<feature type="region of interest" description="Disordered" evidence="1">
    <location>
        <begin position="1"/>
        <end position="23"/>
    </location>
</feature>
<evidence type="ECO:0000313" key="2">
    <source>
        <dbReference type="EMBL" id="GMT19186.1"/>
    </source>
</evidence>
<evidence type="ECO:0000313" key="3">
    <source>
        <dbReference type="Proteomes" id="UP001432322"/>
    </source>
</evidence>
<name>A0AAV5VHT3_9BILA</name>
<feature type="compositionally biased region" description="Pro residues" evidence="1">
    <location>
        <begin position="379"/>
        <end position="388"/>
    </location>
</feature>